<dbReference type="Gene3D" id="3.40.1440.10">
    <property type="entry name" value="GIY-YIG endonuclease"/>
    <property type="match status" value="1"/>
</dbReference>
<dbReference type="AlphaFoldDB" id="A0A9D9E5C0"/>
<dbReference type="InterPro" id="IPR050190">
    <property type="entry name" value="UPF0213_domain"/>
</dbReference>
<gene>
    <name evidence="3" type="ORF">IAA89_04220</name>
</gene>
<dbReference type="Pfam" id="PF01541">
    <property type="entry name" value="GIY-YIG"/>
    <property type="match status" value="1"/>
</dbReference>
<proteinExistence type="inferred from homology"/>
<accession>A0A9D9E5C0</accession>
<name>A0A9D9E5C0_9LACO</name>
<dbReference type="PANTHER" id="PTHR34477">
    <property type="entry name" value="UPF0213 PROTEIN YHBQ"/>
    <property type="match status" value="1"/>
</dbReference>
<dbReference type="PANTHER" id="PTHR34477:SF1">
    <property type="entry name" value="UPF0213 PROTEIN YHBQ"/>
    <property type="match status" value="1"/>
</dbReference>
<dbReference type="EMBL" id="JADIMP010000066">
    <property type="protein sequence ID" value="MBO8441619.1"/>
    <property type="molecule type" value="Genomic_DNA"/>
</dbReference>
<comment type="similarity">
    <text evidence="1">Belongs to the UPF0213 family.</text>
</comment>
<evidence type="ECO:0000313" key="3">
    <source>
        <dbReference type="EMBL" id="MBO8441619.1"/>
    </source>
</evidence>
<dbReference type="Proteomes" id="UP000823614">
    <property type="component" value="Unassembled WGS sequence"/>
</dbReference>
<dbReference type="InterPro" id="IPR000305">
    <property type="entry name" value="GIY-YIG_endonuc"/>
</dbReference>
<sequence length="90" mass="10808">MNKNYYMYVLLCADNTLYCGFTDNVEKRLATHQAGKGAKYTRPYFRHPLKLIYYEKFNNKSAALKAEYQFKHQTKKQKLIYLREHGVNLY</sequence>
<dbReference type="InterPro" id="IPR035901">
    <property type="entry name" value="GIY-YIG_endonuc_sf"/>
</dbReference>
<dbReference type="SUPFAM" id="SSF82771">
    <property type="entry name" value="GIY-YIG endonuclease"/>
    <property type="match status" value="1"/>
</dbReference>
<evidence type="ECO:0000259" key="2">
    <source>
        <dbReference type="PROSITE" id="PS50164"/>
    </source>
</evidence>
<protein>
    <submittedName>
        <fullName evidence="3">GIY-YIG nuclease family protein</fullName>
    </submittedName>
</protein>
<reference evidence="3" key="1">
    <citation type="submission" date="2020-10" db="EMBL/GenBank/DDBJ databases">
        <authorList>
            <person name="Gilroy R."/>
        </authorList>
    </citation>
    <scope>NUCLEOTIDE SEQUENCE</scope>
    <source>
        <strain evidence="3">C6-149</strain>
    </source>
</reference>
<comment type="caution">
    <text evidence="3">The sequence shown here is derived from an EMBL/GenBank/DDBJ whole genome shotgun (WGS) entry which is preliminary data.</text>
</comment>
<evidence type="ECO:0000313" key="4">
    <source>
        <dbReference type="Proteomes" id="UP000823614"/>
    </source>
</evidence>
<dbReference type="CDD" id="cd10456">
    <property type="entry name" value="GIY-YIG_UPF0213"/>
    <property type="match status" value="1"/>
</dbReference>
<evidence type="ECO:0000256" key="1">
    <source>
        <dbReference type="ARBA" id="ARBA00007435"/>
    </source>
</evidence>
<dbReference type="PROSITE" id="PS50164">
    <property type="entry name" value="GIY_YIG"/>
    <property type="match status" value="1"/>
</dbReference>
<feature type="domain" description="GIY-YIG" evidence="2">
    <location>
        <begin position="3"/>
        <end position="80"/>
    </location>
</feature>
<reference evidence="3" key="2">
    <citation type="journal article" date="2021" name="PeerJ">
        <title>Extensive microbial diversity within the chicken gut microbiome revealed by metagenomics and culture.</title>
        <authorList>
            <person name="Gilroy R."/>
            <person name="Ravi A."/>
            <person name="Getino M."/>
            <person name="Pursley I."/>
            <person name="Horton D.L."/>
            <person name="Alikhan N.F."/>
            <person name="Baker D."/>
            <person name="Gharbi K."/>
            <person name="Hall N."/>
            <person name="Watson M."/>
            <person name="Adriaenssens E.M."/>
            <person name="Foster-Nyarko E."/>
            <person name="Jarju S."/>
            <person name="Secka A."/>
            <person name="Antonio M."/>
            <person name="Oren A."/>
            <person name="Chaudhuri R.R."/>
            <person name="La Ragione R."/>
            <person name="Hildebrand F."/>
            <person name="Pallen M.J."/>
        </authorList>
    </citation>
    <scope>NUCLEOTIDE SEQUENCE</scope>
    <source>
        <strain evidence="3">C6-149</strain>
    </source>
</reference>
<organism evidence="3 4">
    <name type="scientific">Candidatus Gallilactobacillus intestinavium</name>
    <dbReference type="NCBI Taxonomy" id="2840838"/>
    <lineage>
        <taxon>Bacteria</taxon>
        <taxon>Bacillati</taxon>
        <taxon>Bacillota</taxon>
        <taxon>Bacilli</taxon>
        <taxon>Lactobacillales</taxon>
        <taxon>Lactobacillaceae</taxon>
        <taxon>Lactobacillaceae incertae sedis</taxon>
        <taxon>Candidatus Gallilactobacillus</taxon>
    </lineage>
</organism>